<keyword evidence="3" id="KW-1185">Reference proteome</keyword>
<gene>
    <name evidence="2" type="ORF">MKZ38_002578</name>
</gene>
<proteinExistence type="predicted"/>
<evidence type="ECO:0000313" key="3">
    <source>
        <dbReference type="Proteomes" id="UP001201980"/>
    </source>
</evidence>
<protein>
    <submittedName>
        <fullName evidence="2">Uncharacterized protein</fullName>
    </submittedName>
</protein>
<sequence length="157" mass="17029">MRTQSLVRKRVPSCVAPGLLIRICQRACRRTADAERCFDFDTPLMITSAWYETLNGNPTSPLTRARQSAVTNTSSLTSHASYTSRHNAESLASGIRDSKADDRGGQPANTVPCPKLLGSFVSGRPITRLPSFSTSRPLICQVSPPAIIDTTRLVDPA</sequence>
<comment type="caution">
    <text evidence="2">The sequence shown here is derived from an EMBL/GenBank/DDBJ whole genome shotgun (WGS) entry which is preliminary data.</text>
</comment>
<evidence type="ECO:0000313" key="2">
    <source>
        <dbReference type="EMBL" id="KAJ2900164.1"/>
    </source>
</evidence>
<dbReference type="AlphaFoldDB" id="A0AAD5RNP3"/>
<reference evidence="2" key="1">
    <citation type="submission" date="2022-07" db="EMBL/GenBank/DDBJ databases">
        <title>Draft genome sequence of Zalerion maritima ATCC 34329, a (micro)plastics degrading marine fungus.</title>
        <authorList>
            <person name="Paco A."/>
            <person name="Goncalves M.F.M."/>
            <person name="Rocha-Santos T.A.P."/>
            <person name="Alves A."/>
        </authorList>
    </citation>
    <scope>NUCLEOTIDE SEQUENCE</scope>
    <source>
        <strain evidence="2">ATCC 34329</strain>
    </source>
</reference>
<organism evidence="2 3">
    <name type="scientific">Zalerion maritima</name>
    <dbReference type="NCBI Taxonomy" id="339359"/>
    <lineage>
        <taxon>Eukaryota</taxon>
        <taxon>Fungi</taxon>
        <taxon>Dikarya</taxon>
        <taxon>Ascomycota</taxon>
        <taxon>Pezizomycotina</taxon>
        <taxon>Sordariomycetes</taxon>
        <taxon>Lulworthiomycetidae</taxon>
        <taxon>Lulworthiales</taxon>
        <taxon>Lulworthiaceae</taxon>
        <taxon>Zalerion</taxon>
    </lineage>
</organism>
<evidence type="ECO:0000256" key="1">
    <source>
        <dbReference type="SAM" id="MobiDB-lite"/>
    </source>
</evidence>
<accession>A0AAD5RNP3</accession>
<feature type="region of interest" description="Disordered" evidence="1">
    <location>
        <begin position="74"/>
        <end position="111"/>
    </location>
</feature>
<feature type="compositionally biased region" description="Polar residues" evidence="1">
    <location>
        <begin position="74"/>
        <end position="85"/>
    </location>
</feature>
<dbReference type="EMBL" id="JAKWBI020000178">
    <property type="protein sequence ID" value="KAJ2900164.1"/>
    <property type="molecule type" value="Genomic_DNA"/>
</dbReference>
<name>A0AAD5RNP3_9PEZI</name>
<dbReference type="Proteomes" id="UP001201980">
    <property type="component" value="Unassembled WGS sequence"/>
</dbReference>